<evidence type="ECO:0000256" key="6">
    <source>
        <dbReference type="ARBA" id="ARBA00022553"/>
    </source>
</evidence>
<keyword evidence="7" id="KW-0740">Sodium/potassium transport</keyword>
<protein>
    <recommendedName>
        <fullName evidence="17">FXYD domain-containing ion transport regulator</fullName>
    </recommendedName>
</protein>
<keyword evidence="13 17" id="KW-0472">Membrane</keyword>
<dbReference type="GO" id="GO:0043269">
    <property type="term" value="P:regulation of monoatomic ion transport"/>
    <property type="evidence" value="ECO:0007669"/>
    <property type="project" value="InterPro"/>
</dbReference>
<keyword evidence="12 17" id="KW-0406">Ion transport</keyword>
<evidence type="ECO:0000256" key="13">
    <source>
        <dbReference type="ARBA" id="ARBA00023136"/>
    </source>
</evidence>
<feature type="transmembrane region" description="Helical" evidence="17">
    <location>
        <begin position="25"/>
        <end position="45"/>
    </location>
</feature>
<keyword evidence="3 17" id="KW-0813">Transport</keyword>
<feature type="region of interest" description="Disordered" evidence="18">
    <location>
        <begin position="55"/>
        <end position="77"/>
    </location>
</feature>
<evidence type="ECO:0000256" key="8">
    <source>
        <dbReference type="ARBA" id="ARBA00022692"/>
    </source>
</evidence>
<dbReference type="CDD" id="cd20325">
    <property type="entry name" value="FXYD7"/>
    <property type="match status" value="1"/>
</dbReference>
<dbReference type="Proteomes" id="UP000694851">
    <property type="component" value="Unplaced"/>
</dbReference>
<dbReference type="FunFam" id="1.20.5.780:FF:000003">
    <property type="entry name" value="FXYD domain-containing ion transport regulator"/>
    <property type="match status" value="1"/>
</dbReference>
<dbReference type="PANTHER" id="PTHR14132">
    <property type="entry name" value="SODIUM/POTASSIUM-TRANSPORTING ATPASE SUBUNIT GAMMA"/>
    <property type="match status" value="1"/>
</dbReference>
<evidence type="ECO:0000313" key="20">
    <source>
        <dbReference type="RefSeq" id="XP_019480492.1"/>
    </source>
</evidence>
<evidence type="ECO:0000256" key="14">
    <source>
        <dbReference type="ARBA" id="ARBA00023180"/>
    </source>
</evidence>
<evidence type="ECO:0000256" key="5">
    <source>
        <dbReference type="ARBA" id="ARBA00022538"/>
    </source>
</evidence>
<dbReference type="InterPro" id="IPR000272">
    <property type="entry name" value="Ion-transport_regulator_FXYD"/>
</dbReference>
<dbReference type="GO" id="GO:0017080">
    <property type="term" value="F:sodium channel regulator activity"/>
    <property type="evidence" value="ECO:0007669"/>
    <property type="project" value="TreeGrafter"/>
</dbReference>
<comment type="function">
    <text evidence="16">Associates with and regulates the activity of the sodium/potassium-transporting ATPase (NKA) which catalyzes the hydrolysis of ATP coupled with the exchange of Na(+) and K(+) ions across the plasma membrane. Reduces the apparent affinity for external K(+), an effect that depends on the presence of external Na(+) and voltage. Increases the apparent affinity for intracellular Na(+).</text>
</comment>
<evidence type="ECO:0000256" key="16">
    <source>
        <dbReference type="ARBA" id="ARBA00054666"/>
    </source>
</evidence>
<dbReference type="RefSeq" id="XP_019480492.1">
    <property type="nucleotide sequence ID" value="XM_019624947.1"/>
</dbReference>
<evidence type="ECO:0000256" key="7">
    <source>
        <dbReference type="ARBA" id="ARBA00022607"/>
    </source>
</evidence>
<evidence type="ECO:0000256" key="9">
    <source>
        <dbReference type="ARBA" id="ARBA00022958"/>
    </source>
</evidence>
<evidence type="ECO:0000256" key="4">
    <source>
        <dbReference type="ARBA" id="ARBA00022475"/>
    </source>
</evidence>
<evidence type="ECO:0000313" key="19">
    <source>
        <dbReference type="Proteomes" id="UP000694851"/>
    </source>
</evidence>
<evidence type="ECO:0000256" key="2">
    <source>
        <dbReference type="ARBA" id="ARBA00005948"/>
    </source>
</evidence>
<keyword evidence="5" id="KW-0633">Potassium transport</keyword>
<evidence type="ECO:0000256" key="10">
    <source>
        <dbReference type="ARBA" id="ARBA00022989"/>
    </source>
</evidence>
<dbReference type="GeneID" id="109372068"/>
<dbReference type="OrthoDB" id="8961850at2759"/>
<organism evidence="19 20">
    <name type="scientific">Hipposideros armiger</name>
    <name type="common">Great Himalayan leaf-nosed bat</name>
    <dbReference type="NCBI Taxonomy" id="186990"/>
    <lineage>
        <taxon>Eukaryota</taxon>
        <taxon>Metazoa</taxon>
        <taxon>Chordata</taxon>
        <taxon>Craniata</taxon>
        <taxon>Vertebrata</taxon>
        <taxon>Euteleostomi</taxon>
        <taxon>Mammalia</taxon>
        <taxon>Eutheria</taxon>
        <taxon>Laurasiatheria</taxon>
        <taxon>Chiroptera</taxon>
        <taxon>Yinpterochiroptera</taxon>
        <taxon>Rhinolophoidea</taxon>
        <taxon>Hipposideridae</taxon>
        <taxon>Hipposideros</taxon>
    </lineage>
</organism>
<accession>A0A8B7PXQ4</accession>
<comment type="subcellular location">
    <subcellularLocation>
        <location evidence="1">Cell membrane</location>
        <topology evidence="1">Single-pass type I membrane protein</topology>
    </subcellularLocation>
</comment>
<keyword evidence="8 17" id="KW-0812">Transmembrane</keyword>
<keyword evidence="10 17" id="KW-1133">Transmembrane helix</keyword>
<keyword evidence="4" id="KW-1003">Cell membrane</keyword>
<gene>
    <name evidence="20" type="primary">FXYD7</name>
</gene>
<dbReference type="PROSITE" id="PS01310">
    <property type="entry name" value="FXYD"/>
    <property type="match status" value="1"/>
</dbReference>
<dbReference type="CTD" id="53822"/>
<evidence type="ECO:0000256" key="3">
    <source>
        <dbReference type="ARBA" id="ARBA00022448"/>
    </source>
</evidence>
<dbReference type="GO" id="GO:0006814">
    <property type="term" value="P:sodium ion transport"/>
    <property type="evidence" value="ECO:0007669"/>
    <property type="project" value="UniProtKB-KW"/>
</dbReference>
<dbReference type="AlphaFoldDB" id="A0A8B7PXQ4"/>
<keyword evidence="19" id="KW-1185">Reference proteome</keyword>
<sequence>MATPTQAPTNVPQEPDPFYYDYDTVQTVGMTLATIMFLLGILIIISKKVKCRKEDSSPTCKSCKSELPSSAPGGGGV</sequence>
<evidence type="ECO:0000256" key="15">
    <source>
        <dbReference type="ARBA" id="ARBA00023201"/>
    </source>
</evidence>
<dbReference type="GO" id="GO:0005886">
    <property type="term" value="C:plasma membrane"/>
    <property type="evidence" value="ECO:0007669"/>
    <property type="project" value="UniProtKB-SubCell"/>
</dbReference>
<proteinExistence type="inferred from homology"/>
<dbReference type="Pfam" id="PF02038">
    <property type="entry name" value="ATP1G1_PLM_MAT8"/>
    <property type="match status" value="1"/>
</dbReference>
<keyword evidence="15" id="KW-0739">Sodium transport</keyword>
<reference evidence="20" key="1">
    <citation type="submission" date="2025-08" db="UniProtKB">
        <authorList>
            <consortium name="RefSeq"/>
        </authorList>
    </citation>
    <scope>IDENTIFICATION</scope>
    <source>
        <tissue evidence="20">Muscle</tissue>
    </source>
</reference>
<keyword evidence="6" id="KW-0597">Phosphoprotein</keyword>
<dbReference type="InterPro" id="IPR047297">
    <property type="entry name" value="FXYD_motif"/>
</dbReference>
<evidence type="ECO:0000256" key="1">
    <source>
        <dbReference type="ARBA" id="ARBA00004251"/>
    </source>
</evidence>
<dbReference type="GO" id="GO:0006813">
    <property type="term" value="P:potassium ion transport"/>
    <property type="evidence" value="ECO:0007669"/>
    <property type="project" value="UniProtKB-KW"/>
</dbReference>
<dbReference type="InterPro" id="IPR047284">
    <property type="entry name" value="FXYD7"/>
</dbReference>
<evidence type="ECO:0000256" key="18">
    <source>
        <dbReference type="SAM" id="MobiDB-lite"/>
    </source>
</evidence>
<name>A0A8B7PXQ4_HIPAR</name>
<evidence type="ECO:0000256" key="11">
    <source>
        <dbReference type="ARBA" id="ARBA00023053"/>
    </source>
</evidence>
<evidence type="ECO:0000256" key="12">
    <source>
        <dbReference type="ARBA" id="ARBA00023065"/>
    </source>
</evidence>
<dbReference type="PANTHER" id="PTHR14132:SF1">
    <property type="entry name" value="FXYD DOMAIN-CONTAINING ION TRANSPORT REGULATOR 7"/>
    <property type="match status" value="1"/>
</dbReference>
<keyword evidence="9" id="KW-0630">Potassium</keyword>
<keyword evidence="14" id="KW-0325">Glycoprotein</keyword>
<comment type="similarity">
    <text evidence="2 17">Belongs to the FXYD family.</text>
</comment>
<dbReference type="Gene3D" id="1.20.5.780">
    <property type="entry name" value="Single helix bin"/>
    <property type="match status" value="1"/>
</dbReference>
<evidence type="ECO:0000256" key="17">
    <source>
        <dbReference type="RuleBase" id="RU364131"/>
    </source>
</evidence>
<keyword evidence="11" id="KW-0915">Sodium</keyword>